<sequence length="1267" mass="143272">MSDNTEIFEDRKSEMLEDEEMPTFISVSSKDISLPYTAGENIQQLLPLDNSVNPLRGTDESPDDYEGQSRSHTTEERADEGKDDNEEGSVCIVSSGEEADDVDRFSRSYDEDIDEEDDEEEEDDDDDDDDEDDDDDNDEDDDDDEEDIHGEIFQISYIPEYDIGVIPPEDEEVEVADDMLGDFSEEEIEREDVMSDDMALRSDKSKVINQQQRSQSLQDLSEYRPLRKSSVTSVNKYSRVQSKVKRYIQDLKDMNRRSAERRMSMEESRRRSDFSGKACQDEEVNEYDQKMRGRKSIKGYAEHVLKDLEIREQLNQEEGIALTNEDVNSCVIREDENDSQAKVNAKNVNREHRQKDTTINEMNVENDIAKVKKPNMNGELLSDHLKNIRVPKQITVNYALNGQTQGQNIMDVRSIGYDEYMRGSSNSSMDKNLVNVESNEKTPCNEVMEYKKMQITNVHSEAPSSEIVIKNVQSVKETPMEVVEHQEDIETVVAVKTDEKNNAETLAELALVVTQLNQKTTQCKEIREAYEKTLSENFELKQELEELKKTISKLSVNQKSTPQLVAVAIQTDPPPNSKKIEINPPTNACTNPKLSTSSMGSAVSCNTQWTESPGSFPASNGSIRPLPNLTPLSNAEDSFIGASETPPRPPHQPSHAFQTSSKIIRMLSNITRRKSKTDDNVIGNSNMANTFGTGFSSPGVSSLNTPINHRGSNKRKATEMPENANFLQPPKIPHRADGSNRLHRRTKTEFKYPGDYVKTNSQPFVPQSNDANRPLENLEDPPKENDAVEDLDSGVKCFTYREDENSLETSFLIQAEDETKSQDDKDGERAAPVVRECGPYLLGNVEVRMTEINGTINIWGKEVSQETNTEDETEEVTDEMDEANERGSCGCWQKTPNTRNLTVDPLSCSTNKKAKIPPLRLSESGHLKNYSSFLPTIAKESTSATDNFRECQNSKYSMNLERDDNCRKYEAHSNSQNVNQLKRSSNFAEDENTRNFAKNYFSCNCEHEHCDYSPRHRVSRHCHGDHDCASTISNLRETGRCSRLQNTKDNDQSKTEVNLSRNHLLHFTSNLTDENVTCSHSMRKNTTMEDDDDDVFKKPSTSNARVIESCCRSVGCRSRSPSFSNLSTDPLLSHHPHEPSEVRRRRSSGKRVRGILMDFLRGCGDCHAKNISDNKVSPTTVPEIRVRSSTPPPSLLSQCRQRTTHYGSTNTRCNHTECCVSCARKLEMAAEIEAQLEIFGAEMERLRSRSQAVLGMLNTLHSTDTTN</sequence>
<feature type="compositionally biased region" description="Polar residues" evidence="2">
    <location>
        <begin position="584"/>
        <end position="597"/>
    </location>
</feature>
<gene>
    <name evidence="4" type="primary">LOC107224623</name>
</gene>
<feature type="region of interest" description="Disordered" evidence="2">
    <location>
        <begin position="697"/>
        <end position="738"/>
    </location>
</feature>
<feature type="compositionally biased region" description="Polar residues" evidence="2">
    <location>
        <begin position="697"/>
        <end position="707"/>
    </location>
</feature>
<reference evidence="4" key="1">
    <citation type="submission" date="2025-08" db="UniProtKB">
        <authorList>
            <consortium name="RefSeq"/>
        </authorList>
    </citation>
    <scope>IDENTIFICATION</scope>
    <source>
        <tissue evidence="4">Thorax and Abdomen</tissue>
    </source>
</reference>
<evidence type="ECO:0000256" key="1">
    <source>
        <dbReference type="SAM" id="Coils"/>
    </source>
</evidence>
<feature type="compositionally biased region" description="Polar residues" evidence="2">
    <location>
        <begin position="758"/>
        <end position="771"/>
    </location>
</feature>
<keyword evidence="3" id="KW-1185">Reference proteome</keyword>
<feature type="compositionally biased region" description="Basic and acidic residues" evidence="2">
    <location>
        <begin position="255"/>
        <end position="274"/>
    </location>
</feature>
<keyword evidence="1" id="KW-0175">Coiled coil</keyword>
<feature type="region of interest" description="Disordered" evidence="2">
    <location>
        <begin position="44"/>
        <end position="156"/>
    </location>
</feature>
<evidence type="ECO:0000313" key="4">
    <source>
        <dbReference type="RefSeq" id="XP_046586770.1"/>
    </source>
</evidence>
<feature type="compositionally biased region" description="Acidic residues" evidence="2">
    <location>
        <begin position="111"/>
        <end position="148"/>
    </location>
</feature>
<evidence type="ECO:0000313" key="3">
    <source>
        <dbReference type="Proteomes" id="UP000829291"/>
    </source>
</evidence>
<feature type="region of interest" description="Disordered" evidence="2">
    <location>
        <begin position="1116"/>
        <end position="1149"/>
    </location>
</feature>
<feature type="region of interest" description="Disordered" evidence="2">
    <location>
        <begin position="1"/>
        <end position="22"/>
    </location>
</feature>
<feature type="compositionally biased region" description="Polar residues" evidence="2">
    <location>
        <begin position="611"/>
        <end position="622"/>
    </location>
</feature>
<dbReference type="GeneID" id="107224623"/>
<dbReference type="Proteomes" id="UP000829291">
    <property type="component" value="Chromosome 2"/>
</dbReference>
<feature type="region of interest" description="Disordered" evidence="2">
    <location>
        <begin position="570"/>
        <end position="597"/>
    </location>
</feature>
<feature type="coiled-coil region" evidence="1">
    <location>
        <begin position="523"/>
        <end position="557"/>
    </location>
</feature>
<organism evidence="3 4">
    <name type="scientific">Neodiprion lecontei</name>
    <name type="common">Redheaded pine sawfly</name>
    <dbReference type="NCBI Taxonomy" id="441921"/>
    <lineage>
        <taxon>Eukaryota</taxon>
        <taxon>Metazoa</taxon>
        <taxon>Ecdysozoa</taxon>
        <taxon>Arthropoda</taxon>
        <taxon>Hexapoda</taxon>
        <taxon>Insecta</taxon>
        <taxon>Pterygota</taxon>
        <taxon>Neoptera</taxon>
        <taxon>Endopterygota</taxon>
        <taxon>Hymenoptera</taxon>
        <taxon>Tenthredinoidea</taxon>
        <taxon>Diprionidae</taxon>
        <taxon>Diprioninae</taxon>
        <taxon>Neodiprion</taxon>
    </lineage>
</organism>
<proteinExistence type="predicted"/>
<evidence type="ECO:0000256" key="2">
    <source>
        <dbReference type="SAM" id="MobiDB-lite"/>
    </source>
</evidence>
<feature type="region of interest" description="Disordered" evidence="2">
    <location>
        <begin position="255"/>
        <end position="277"/>
    </location>
</feature>
<feature type="region of interest" description="Disordered" evidence="2">
    <location>
        <begin position="1177"/>
        <end position="1197"/>
    </location>
</feature>
<feature type="region of interest" description="Disordered" evidence="2">
    <location>
        <begin position="753"/>
        <end position="789"/>
    </location>
</feature>
<feature type="region of interest" description="Disordered" evidence="2">
    <location>
        <begin position="191"/>
        <end position="222"/>
    </location>
</feature>
<dbReference type="RefSeq" id="XP_046586770.1">
    <property type="nucleotide sequence ID" value="XM_046730814.1"/>
</dbReference>
<feature type="region of interest" description="Disordered" evidence="2">
    <location>
        <begin position="611"/>
        <end position="657"/>
    </location>
</feature>
<feature type="compositionally biased region" description="Basic and acidic residues" evidence="2">
    <location>
        <begin position="67"/>
        <end position="80"/>
    </location>
</feature>
<name>A0ABM3FFI0_NEOLC</name>
<accession>A0ABM3FFI0</accession>
<feature type="compositionally biased region" description="Low complexity" evidence="2">
    <location>
        <begin position="210"/>
        <end position="220"/>
    </location>
</feature>
<protein>
    <submittedName>
        <fullName evidence="4">Uncharacterized protein LOC107224623 isoform X1</fullName>
    </submittedName>
</protein>